<reference evidence="3 4" key="1">
    <citation type="journal article" date="2020" name="Nat. Food">
        <title>A phased Vanilla planifolia genome enables genetic improvement of flavour and production.</title>
        <authorList>
            <person name="Hasing T."/>
            <person name="Tang H."/>
            <person name="Brym M."/>
            <person name="Khazi F."/>
            <person name="Huang T."/>
            <person name="Chambers A.H."/>
        </authorList>
    </citation>
    <scope>NUCLEOTIDE SEQUENCE [LARGE SCALE GENOMIC DNA]</scope>
    <source>
        <tissue evidence="1">Leaf</tissue>
    </source>
</reference>
<dbReference type="EMBL" id="JADCNM010000572">
    <property type="protein sequence ID" value="KAG0446512.1"/>
    <property type="molecule type" value="Genomic_DNA"/>
</dbReference>
<evidence type="ECO:0000313" key="1">
    <source>
        <dbReference type="EMBL" id="KAG0446512.1"/>
    </source>
</evidence>
<gene>
    <name evidence="2" type="ORF">HPP92_028791</name>
    <name evidence="1" type="ORF">HPP92_028802</name>
</gene>
<evidence type="ECO:0000313" key="2">
    <source>
        <dbReference type="EMBL" id="KAG0446515.1"/>
    </source>
</evidence>
<evidence type="ECO:0000313" key="4">
    <source>
        <dbReference type="Proteomes" id="UP000639772"/>
    </source>
</evidence>
<name>A0A835U322_VANPL</name>
<organism evidence="1 4">
    <name type="scientific">Vanilla planifolia</name>
    <name type="common">Vanilla</name>
    <dbReference type="NCBI Taxonomy" id="51239"/>
    <lineage>
        <taxon>Eukaryota</taxon>
        <taxon>Viridiplantae</taxon>
        <taxon>Streptophyta</taxon>
        <taxon>Embryophyta</taxon>
        <taxon>Tracheophyta</taxon>
        <taxon>Spermatophyta</taxon>
        <taxon>Magnoliopsida</taxon>
        <taxon>Liliopsida</taxon>
        <taxon>Asparagales</taxon>
        <taxon>Orchidaceae</taxon>
        <taxon>Vanilloideae</taxon>
        <taxon>Vanilleae</taxon>
        <taxon>Vanilla</taxon>
    </lineage>
</organism>
<proteinExistence type="predicted"/>
<dbReference type="Proteomes" id="UP000636800">
    <property type="component" value="Unassembled WGS sequence"/>
</dbReference>
<comment type="caution">
    <text evidence="1">The sequence shown here is derived from an EMBL/GenBank/DDBJ whole genome shotgun (WGS) entry which is preliminary data.</text>
</comment>
<accession>A0A835U322</accession>
<evidence type="ECO:0000313" key="3">
    <source>
        <dbReference type="Proteomes" id="UP000636800"/>
    </source>
</evidence>
<dbReference type="AlphaFoldDB" id="A0A835U322"/>
<dbReference type="EMBL" id="JADCNL010000571">
    <property type="protein sequence ID" value="KAG0446515.1"/>
    <property type="molecule type" value="Genomic_DNA"/>
</dbReference>
<dbReference type="Proteomes" id="UP000639772">
    <property type="component" value="Unassembled WGS sequence"/>
</dbReference>
<keyword evidence="3" id="KW-1185">Reference proteome</keyword>
<protein>
    <submittedName>
        <fullName evidence="1">Uncharacterized protein</fullName>
    </submittedName>
</protein>
<sequence>MAGLPRASVLEGCPMDGCRWLALETGIVRTRNNLDGFPIWAIPAGPGQE</sequence>